<dbReference type="SUPFAM" id="SSF56925">
    <property type="entry name" value="OMPA-like"/>
    <property type="match status" value="1"/>
</dbReference>
<proteinExistence type="predicted"/>
<dbReference type="InterPro" id="IPR011250">
    <property type="entry name" value="OMP/PagP_B-barrel"/>
</dbReference>
<dbReference type="Pfam" id="PF01389">
    <property type="entry name" value="OmpA_membrane"/>
    <property type="match status" value="1"/>
</dbReference>
<dbReference type="EMBL" id="CP076132">
    <property type="protein sequence ID" value="QWG00815.1"/>
    <property type="molecule type" value="Genomic_DNA"/>
</dbReference>
<reference evidence="2 3" key="1">
    <citation type="submission" date="2021-05" db="EMBL/GenBank/DDBJ databases">
        <title>Comparative genomic studies on the polysaccharide-degrading batcterial strains of the Flammeovirga genus.</title>
        <authorList>
            <person name="Zewei F."/>
            <person name="Zheng Z."/>
            <person name="Yu L."/>
            <person name="Ruyue G."/>
            <person name="Yanhong M."/>
            <person name="Yuanyuan C."/>
            <person name="Jingyan G."/>
            <person name="Wenjun H."/>
        </authorList>
    </citation>
    <scope>NUCLEOTIDE SEQUENCE [LARGE SCALE GENOMIC DNA]</scope>
    <source>
        <strain evidence="2 3">NBRC:100898</strain>
    </source>
</reference>
<organism evidence="2 3">
    <name type="scientific">Flammeovirga yaeyamensis</name>
    <dbReference type="NCBI Taxonomy" id="367791"/>
    <lineage>
        <taxon>Bacteria</taxon>
        <taxon>Pseudomonadati</taxon>
        <taxon>Bacteroidota</taxon>
        <taxon>Cytophagia</taxon>
        <taxon>Cytophagales</taxon>
        <taxon>Flammeovirgaceae</taxon>
        <taxon>Flammeovirga</taxon>
    </lineage>
</organism>
<protein>
    <recommendedName>
        <fullName evidence="1">Outer membrane protein OmpA-like transmembrane domain-containing protein</fullName>
    </recommendedName>
</protein>
<feature type="domain" description="Outer membrane protein OmpA-like transmembrane" evidence="1">
    <location>
        <begin position="22"/>
        <end position="174"/>
    </location>
</feature>
<evidence type="ECO:0000313" key="3">
    <source>
        <dbReference type="Proteomes" id="UP000678679"/>
    </source>
</evidence>
<dbReference type="Gene3D" id="2.40.160.20">
    <property type="match status" value="1"/>
</dbReference>
<sequence>MKLKYYFSIIIFLLFAHKSFSQYYFGGNIGFGYSNHSLAEVGNVYFESQGQTTFWKIFTGYQLDFFGMEVSYRDNGTLKVENPTYYFNYYNRGIDVMGFGRFQWKRFNLKGKAGAFYSNTTTNFVVKKTLPSQNNSVQLTKYSNDANETHFIYGVSLGIHLIRSIQFQIEYENIYLEEEQLSSLSFGLTYLLSKK</sequence>
<keyword evidence="3" id="KW-1185">Reference proteome</keyword>
<accession>A0AAX1N3W8</accession>
<evidence type="ECO:0000313" key="2">
    <source>
        <dbReference type="EMBL" id="QWG00815.1"/>
    </source>
</evidence>
<name>A0AAX1N3W8_9BACT</name>
<dbReference type="Proteomes" id="UP000678679">
    <property type="component" value="Chromosome 1"/>
</dbReference>
<dbReference type="InterPro" id="IPR000498">
    <property type="entry name" value="OmpA-like_TM_dom"/>
</dbReference>
<dbReference type="RefSeq" id="WP_169665148.1">
    <property type="nucleotide sequence ID" value="NZ_CP076132.1"/>
</dbReference>
<dbReference type="KEGG" id="fya:KMW28_14260"/>
<dbReference type="AlphaFoldDB" id="A0AAX1N3W8"/>
<gene>
    <name evidence="2" type="ORF">KMW28_14260</name>
</gene>
<dbReference type="GO" id="GO:0009279">
    <property type="term" value="C:cell outer membrane"/>
    <property type="evidence" value="ECO:0007669"/>
    <property type="project" value="InterPro"/>
</dbReference>
<evidence type="ECO:0000259" key="1">
    <source>
        <dbReference type="Pfam" id="PF01389"/>
    </source>
</evidence>